<dbReference type="EMBL" id="JACYCD010000052">
    <property type="protein sequence ID" value="KAF8705857.1"/>
    <property type="molecule type" value="Genomic_DNA"/>
</dbReference>
<feature type="non-terminal residue" evidence="2">
    <location>
        <position position="1"/>
    </location>
</feature>
<organism evidence="2 3">
    <name type="scientific">Rhizoctonia solani</name>
    <dbReference type="NCBI Taxonomy" id="456999"/>
    <lineage>
        <taxon>Eukaryota</taxon>
        <taxon>Fungi</taxon>
        <taxon>Dikarya</taxon>
        <taxon>Basidiomycota</taxon>
        <taxon>Agaricomycotina</taxon>
        <taxon>Agaricomycetes</taxon>
        <taxon>Cantharellales</taxon>
        <taxon>Ceratobasidiaceae</taxon>
        <taxon>Rhizoctonia</taxon>
    </lineage>
</organism>
<gene>
    <name evidence="2" type="ORF">RHS03_05226</name>
</gene>
<comment type="caution">
    <text evidence="2">The sequence shown here is derived from an EMBL/GenBank/DDBJ whole genome shotgun (WGS) entry which is preliminary data.</text>
</comment>
<protein>
    <submittedName>
        <fullName evidence="2">Uncharacterized protein</fullName>
    </submittedName>
</protein>
<dbReference type="AlphaFoldDB" id="A0A8H7HUA4"/>
<accession>A0A8H7HUA4</accession>
<evidence type="ECO:0000313" key="3">
    <source>
        <dbReference type="Proteomes" id="UP000602905"/>
    </source>
</evidence>
<dbReference type="Proteomes" id="UP000602905">
    <property type="component" value="Unassembled WGS sequence"/>
</dbReference>
<feature type="region of interest" description="Disordered" evidence="1">
    <location>
        <begin position="30"/>
        <end position="82"/>
    </location>
</feature>
<evidence type="ECO:0000313" key="2">
    <source>
        <dbReference type="EMBL" id="KAF8705857.1"/>
    </source>
</evidence>
<sequence>MSKLDAIDERMGFDGRNRSLVMCEWANERMGGGTSELQSQSNEQEALASKDDGWEGPEPGEPLFDAPGGPVRQPNWTPLQRP</sequence>
<name>A0A8H7HUA4_9AGAM</name>
<evidence type="ECO:0000256" key="1">
    <source>
        <dbReference type="SAM" id="MobiDB-lite"/>
    </source>
</evidence>
<proteinExistence type="predicted"/>
<reference evidence="2" key="1">
    <citation type="submission" date="2020-09" db="EMBL/GenBank/DDBJ databases">
        <title>Comparative genome analyses of four rice-infecting Rhizoctonia solani isolates reveal extensive enrichment of homogalacturonan modification genes.</title>
        <authorList>
            <person name="Lee D.-Y."/>
            <person name="Jeon J."/>
            <person name="Kim K.-T."/>
            <person name="Cheong K."/>
            <person name="Song H."/>
            <person name="Choi G."/>
            <person name="Ko J."/>
            <person name="Opiyo S.O."/>
            <person name="Zuo S."/>
            <person name="Madhav S."/>
            <person name="Lee Y.-H."/>
            <person name="Wang G.-L."/>
        </authorList>
    </citation>
    <scope>NUCLEOTIDE SEQUENCE</scope>
    <source>
        <strain evidence="2">AG1-IA WGL</strain>
    </source>
</reference>
<feature type="compositionally biased region" description="Polar residues" evidence="1">
    <location>
        <begin position="35"/>
        <end position="44"/>
    </location>
</feature>